<dbReference type="RefSeq" id="WP_023658622.1">
    <property type="nucleotide sequence ID" value="NZ_CAXSJW010000011.1"/>
</dbReference>
<proteinExistence type="predicted"/>
<name>A0A3D8U0T9_BIFLN</name>
<dbReference type="EMBL" id="NJNR01000013">
    <property type="protein sequence ID" value="RDX09676.1"/>
    <property type="molecule type" value="Genomic_DNA"/>
</dbReference>
<evidence type="ECO:0000313" key="2">
    <source>
        <dbReference type="Proteomes" id="UP000257074"/>
    </source>
</evidence>
<reference evidence="1 2" key="1">
    <citation type="journal article" date="2017" name="Anaerobe">
        <title>Quantification, isolation and characterization of Bifidobacterium from the vaginal microbiomes of reproductive aged women.</title>
        <authorList>
            <person name="Freitas A.C."/>
            <person name="Hill J.E."/>
        </authorList>
    </citation>
    <scope>NUCLEOTIDE SEQUENCE [LARGE SCALE GENOMIC DNA]</scope>
    <source>
        <strain evidence="1 2">N6D05</strain>
    </source>
</reference>
<dbReference type="AlphaFoldDB" id="A0A3D8U0T9"/>
<accession>A0A3D8U0T9</accession>
<organism evidence="1 2">
    <name type="scientific">Bifidobacterium longum</name>
    <dbReference type="NCBI Taxonomy" id="216816"/>
    <lineage>
        <taxon>Bacteria</taxon>
        <taxon>Bacillati</taxon>
        <taxon>Actinomycetota</taxon>
        <taxon>Actinomycetes</taxon>
        <taxon>Bifidobacteriales</taxon>
        <taxon>Bifidobacteriaceae</taxon>
        <taxon>Bifidobacterium</taxon>
    </lineage>
</organism>
<evidence type="ECO:0000313" key="1">
    <source>
        <dbReference type="EMBL" id="RDX09676.1"/>
    </source>
</evidence>
<gene>
    <name evidence="1" type="ORF">CE169_03425</name>
</gene>
<dbReference type="Proteomes" id="UP000257074">
    <property type="component" value="Unassembled WGS sequence"/>
</dbReference>
<sequence length="76" mass="9028">MAILKHTYKVAITRTNIGYDIVINEFATDGTHREYERRHHAWALTSHGADRAAQRLISRIKRQNQRDEHPREYTIE</sequence>
<protein>
    <submittedName>
        <fullName evidence="1">Uncharacterized protein</fullName>
    </submittedName>
</protein>
<comment type="caution">
    <text evidence="1">The sequence shown here is derived from an EMBL/GenBank/DDBJ whole genome shotgun (WGS) entry which is preliminary data.</text>
</comment>